<dbReference type="NCBIfam" id="NF047843">
    <property type="entry name" value="MST_Rv0443"/>
    <property type="match status" value="1"/>
</dbReference>
<proteinExistence type="predicted"/>
<organism evidence="2 3">
    <name type="scientific">Serinicoccus hydrothermalis</name>
    <dbReference type="NCBI Taxonomy" id="1758689"/>
    <lineage>
        <taxon>Bacteria</taxon>
        <taxon>Bacillati</taxon>
        <taxon>Actinomycetota</taxon>
        <taxon>Actinomycetes</taxon>
        <taxon>Micrococcales</taxon>
        <taxon>Ornithinimicrobiaceae</taxon>
        <taxon>Serinicoccus</taxon>
    </lineage>
</organism>
<accession>A0A1B1NG29</accession>
<dbReference type="RefSeq" id="WP_066641668.1">
    <property type="nucleotide sequence ID" value="NZ_CP014989.1"/>
</dbReference>
<dbReference type="AlphaFoldDB" id="A0A1B1NG29"/>
<gene>
    <name evidence="2" type="ORF">SGUI_2976</name>
</gene>
<dbReference type="EMBL" id="CP014989">
    <property type="protein sequence ID" value="ANS80372.1"/>
    <property type="molecule type" value="Genomic_DNA"/>
</dbReference>
<dbReference type="SUPFAM" id="SSF109854">
    <property type="entry name" value="DinB/YfiT-like putative metalloenzymes"/>
    <property type="match status" value="1"/>
</dbReference>
<reference evidence="2 3" key="1">
    <citation type="submission" date="2016-03" db="EMBL/GenBank/DDBJ databases">
        <title>Shallow-sea hydrothermal system.</title>
        <authorList>
            <person name="Tang K."/>
        </authorList>
    </citation>
    <scope>NUCLEOTIDE SEQUENCE [LARGE SCALE GENOMIC DNA]</scope>
    <source>
        <strain evidence="2 3">JLT9</strain>
    </source>
</reference>
<dbReference type="InterPro" id="IPR034660">
    <property type="entry name" value="DinB/YfiT-like"/>
</dbReference>
<protein>
    <recommendedName>
        <fullName evidence="1">DinB-like domain-containing protein</fullName>
    </recommendedName>
</protein>
<dbReference type="InterPro" id="IPR024775">
    <property type="entry name" value="DinB-like"/>
</dbReference>
<dbReference type="KEGG" id="serj:SGUI_2976"/>
<evidence type="ECO:0000259" key="1">
    <source>
        <dbReference type="Pfam" id="PF12867"/>
    </source>
</evidence>
<keyword evidence="3" id="KW-1185">Reference proteome</keyword>
<evidence type="ECO:0000313" key="3">
    <source>
        <dbReference type="Proteomes" id="UP000092482"/>
    </source>
</evidence>
<dbReference type="STRING" id="1758689.SGUI_2976"/>
<name>A0A1B1NG29_9MICO</name>
<dbReference type="Proteomes" id="UP000092482">
    <property type="component" value="Chromosome"/>
</dbReference>
<dbReference type="Gene3D" id="1.20.120.450">
    <property type="entry name" value="dinb family like domain"/>
    <property type="match status" value="1"/>
</dbReference>
<evidence type="ECO:0000313" key="2">
    <source>
        <dbReference type="EMBL" id="ANS80372.1"/>
    </source>
</evidence>
<dbReference type="OrthoDB" id="2363925at2"/>
<dbReference type="Pfam" id="PF12867">
    <property type="entry name" value="DinB_2"/>
    <property type="match status" value="1"/>
</dbReference>
<sequence>MDTFQDLLADGFSRVEEGVGAVLDGMSPEQLRWRPDDEANPVGWLLWHLLRQQDAQLAQLSGEDQAWDQGWSERLDLPYPPDAMGYGQDPEEVGRFELSDPDLLVGYAGAVHELTRRLVAGLDAQEMERVLDDSFDPPVTVGVRVFSVLEDAIKHLGQAEYVKGLAQRA</sequence>
<feature type="domain" description="DinB-like" evidence="1">
    <location>
        <begin position="19"/>
        <end position="159"/>
    </location>
</feature>